<dbReference type="EMBL" id="JAHHGZ010000026">
    <property type="protein sequence ID" value="MBW4669984.1"/>
    <property type="molecule type" value="Genomic_DNA"/>
</dbReference>
<evidence type="ECO:0000313" key="1">
    <source>
        <dbReference type="EMBL" id="MBW4669984.1"/>
    </source>
</evidence>
<accession>A0A951QPC0</accession>
<protein>
    <submittedName>
        <fullName evidence="1">Uncharacterized protein</fullName>
    </submittedName>
</protein>
<gene>
    <name evidence="1" type="ORF">KME60_21865</name>
</gene>
<comment type="caution">
    <text evidence="1">The sequence shown here is derived from an EMBL/GenBank/DDBJ whole genome shotgun (WGS) entry which is preliminary data.</text>
</comment>
<organism evidence="1 2">
    <name type="scientific">Cyanomargarita calcarea GSE-NOS-MK-12-04C</name>
    <dbReference type="NCBI Taxonomy" id="2839659"/>
    <lineage>
        <taxon>Bacteria</taxon>
        <taxon>Bacillati</taxon>
        <taxon>Cyanobacteriota</taxon>
        <taxon>Cyanophyceae</taxon>
        <taxon>Nostocales</taxon>
        <taxon>Cyanomargaritaceae</taxon>
        <taxon>Cyanomargarita</taxon>
    </lineage>
</organism>
<sequence>MMNTCPCCSDILLRQIHSNQVYWFCRHCWQEMPVFTCLKNNLSDELLISELPRRLQKAKKVNTNISVNSREMIHGWIGTQKLPHWENMPECA</sequence>
<proteinExistence type="predicted"/>
<reference evidence="1" key="2">
    <citation type="journal article" date="2022" name="Microbiol. Resour. Announc.">
        <title>Metagenome Sequencing to Explore Phylogenomics of Terrestrial Cyanobacteria.</title>
        <authorList>
            <person name="Ward R.D."/>
            <person name="Stajich J.E."/>
            <person name="Johansen J.R."/>
            <person name="Huntemann M."/>
            <person name="Clum A."/>
            <person name="Foster B."/>
            <person name="Foster B."/>
            <person name="Roux S."/>
            <person name="Palaniappan K."/>
            <person name="Varghese N."/>
            <person name="Mukherjee S."/>
            <person name="Reddy T.B.K."/>
            <person name="Daum C."/>
            <person name="Copeland A."/>
            <person name="Chen I.A."/>
            <person name="Ivanova N.N."/>
            <person name="Kyrpides N.C."/>
            <person name="Shapiro N."/>
            <person name="Eloe-Fadrosh E.A."/>
            <person name="Pietrasiak N."/>
        </authorList>
    </citation>
    <scope>NUCLEOTIDE SEQUENCE</scope>
    <source>
        <strain evidence="1">GSE-NOS-MK-12-04C</strain>
    </source>
</reference>
<name>A0A951QPC0_9CYAN</name>
<reference evidence="1" key="1">
    <citation type="submission" date="2021-05" db="EMBL/GenBank/DDBJ databases">
        <authorList>
            <person name="Pietrasiak N."/>
            <person name="Ward R."/>
            <person name="Stajich J.E."/>
            <person name="Kurbessoian T."/>
        </authorList>
    </citation>
    <scope>NUCLEOTIDE SEQUENCE</scope>
    <source>
        <strain evidence="1">GSE-NOS-MK-12-04C</strain>
    </source>
</reference>
<evidence type="ECO:0000313" key="2">
    <source>
        <dbReference type="Proteomes" id="UP000729701"/>
    </source>
</evidence>
<dbReference type="AlphaFoldDB" id="A0A951QPC0"/>
<dbReference type="Proteomes" id="UP000729701">
    <property type="component" value="Unassembled WGS sequence"/>
</dbReference>